<dbReference type="InterPro" id="IPR013785">
    <property type="entry name" value="Aldolase_TIM"/>
</dbReference>
<protein>
    <recommendedName>
        <fullName evidence="1">NADH:flavin oxidoreductase/NADH oxidase N-terminal domain-containing protein</fullName>
    </recommendedName>
</protein>
<dbReference type="Pfam" id="PF00724">
    <property type="entry name" value="Oxidored_FMN"/>
    <property type="match status" value="1"/>
</dbReference>
<proteinExistence type="predicted"/>
<evidence type="ECO:0000313" key="3">
    <source>
        <dbReference type="Proteomes" id="UP000054166"/>
    </source>
</evidence>
<dbReference type="InParanoid" id="A0A0C3FEL8"/>
<keyword evidence="3" id="KW-1185">Reference proteome</keyword>
<dbReference type="HOGENOM" id="CLU_012153_0_3_1"/>
<dbReference type="GO" id="GO:0016491">
    <property type="term" value="F:oxidoreductase activity"/>
    <property type="evidence" value="ECO:0007669"/>
    <property type="project" value="InterPro"/>
</dbReference>
<organism evidence="2 3">
    <name type="scientific">Piloderma croceum (strain F 1598)</name>
    <dbReference type="NCBI Taxonomy" id="765440"/>
    <lineage>
        <taxon>Eukaryota</taxon>
        <taxon>Fungi</taxon>
        <taxon>Dikarya</taxon>
        <taxon>Basidiomycota</taxon>
        <taxon>Agaricomycotina</taxon>
        <taxon>Agaricomycetes</taxon>
        <taxon>Agaricomycetidae</taxon>
        <taxon>Atheliales</taxon>
        <taxon>Atheliaceae</taxon>
        <taxon>Piloderma</taxon>
    </lineage>
</organism>
<name>A0A0C3FEL8_PILCF</name>
<dbReference type="SUPFAM" id="SSF51395">
    <property type="entry name" value="FMN-linked oxidoreductases"/>
    <property type="match status" value="1"/>
</dbReference>
<dbReference type="STRING" id="765440.A0A0C3FEL8"/>
<dbReference type="EMBL" id="KN833016">
    <property type="protein sequence ID" value="KIM78439.1"/>
    <property type="molecule type" value="Genomic_DNA"/>
</dbReference>
<dbReference type="OrthoDB" id="276546at2759"/>
<dbReference type="PANTHER" id="PTHR22893:SF91">
    <property type="entry name" value="NADPH DEHYDROGENASE 2-RELATED"/>
    <property type="match status" value="1"/>
</dbReference>
<dbReference type="CDD" id="cd02933">
    <property type="entry name" value="OYE_like_FMN"/>
    <property type="match status" value="1"/>
</dbReference>
<gene>
    <name evidence="2" type="ORF">PILCRDRAFT_824317</name>
</gene>
<reference evidence="3" key="2">
    <citation type="submission" date="2015-01" db="EMBL/GenBank/DDBJ databases">
        <title>Evolutionary Origins and Diversification of the Mycorrhizal Mutualists.</title>
        <authorList>
            <consortium name="DOE Joint Genome Institute"/>
            <consortium name="Mycorrhizal Genomics Consortium"/>
            <person name="Kohler A."/>
            <person name="Kuo A."/>
            <person name="Nagy L.G."/>
            <person name="Floudas D."/>
            <person name="Copeland A."/>
            <person name="Barry K.W."/>
            <person name="Cichocki N."/>
            <person name="Veneault-Fourrey C."/>
            <person name="LaButti K."/>
            <person name="Lindquist E.A."/>
            <person name="Lipzen A."/>
            <person name="Lundell T."/>
            <person name="Morin E."/>
            <person name="Murat C."/>
            <person name="Riley R."/>
            <person name="Ohm R."/>
            <person name="Sun H."/>
            <person name="Tunlid A."/>
            <person name="Henrissat B."/>
            <person name="Grigoriev I.V."/>
            <person name="Hibbett D.S."/>
            <person name="Martin F."/>
        </authorList>
    </citation>
    <scope>NUCLEOTIDE SEQUENCE [LARGE SCALE GENOMIC DNA]</scope>
    <source>
        <strain evidence="3">F 1598</strain>
    </source>
</reference>
<dbReference type="PANTHER" id="PTHR22893">
    <property type="entry name" value="NADH OXIDOREDUCTASE-RELATED"/>
    <property type="match status" value="1"/>
</dbReference>
<dbReference type="InterPro" id="IPR045247">
    <property type="entry name" value="Oye-like"/>
</dbReference>
<dbReference type="GO" id="GO:0010181">
    <property type="term" value="F:FMN binding"/>
    <property type="evidence" value="ECO:0007669"/>
    <property type="project" value="InterPro"/>
</dbReference>
<accession>A0A0C3FEL8</accession>
<evidence type="ECO:0000313" key="2">
    <source>
        <dbReference type="EMBL" id="KIM78439.1"/>
    </source>
</evidence>
<sequence>MSTTTTTAHSVALLKPLQVGPFNLRNRIVMSPLTRSRAAPTNIPTDLMREYYVQRVKGGAGLIISEGTLISQQGTEWENAPGIWNKQQVMAWRKITDAVHAEGGLIFCQLWHVGRLAHPDAPEQKASGMPVYAPSAIVARGYTRKFRFLPGAPGYVTPTAIENPQDLVALYRNGAINAKEAGFDGVELHGGFGYLIHQFLDSSSNQRTDSYGGSVANRARFALEALEAAVGVFGPKRVAIKLLPAGGGNDVGMPLIETIETYGYLLKEAEKLDLAYFCFLRYTKDFDAVIDGKPRATKHDVLATYRPFIKATPIFLNGNVEPEEAASLIASGEIDAAVFGRLWIAHPDLAKRIEHGKPLDGQVDYSTVYGHGPNSSEEALRKGYTDYPNAFY</sequence>
<dbReference type="Proteomes" id="UP000054166">
    <property type="component" value="Unassembled WGS sequence"/>
</dbReference>
<dbReference type="Gene3D" id="3.20.20.70">
    <property type="entry name" value="Aldolase class I"/>
    <property type="match status" value="1"/>
</dbReference>
<dbReference type="InterPro" id="IPR001155">
    <property type="entry name" value="OxRdtase_FMN_N"/>
</dbReference>
<reference evidence="2 3" key="1">
    <citation type="submission" date="2014-04" db="EMBL/GenBank/DDBJ databases">
        <authorList>
            <consortium name="DOE Joint Genome Institute"/>
            <person name="Kuo A."/>
            <person name="Tarkka M."/>
            <person name="Buscot F."/>
            <person name="Kohler A."/>
            <person name="Nagy L.G."/>
            <person name="Floudas D."/>
            <person name="Copeland A."/>
            <person name="Barry K.W."/>
            <person name="Cichocki N."/>
            <person name="Veneault-Fourrey C."/>
            <person name="LaButti K."/>
            <person name="Lindquist E.A."/>
            <person name="Lipzen A."/>
            <person name="Lundell T."/>
            <person name="Morin E."/>
            <person name="Murat C."/>
            <person name="Sun H."/>
            <person name="Tunlid A."/>
            <person name="Henrissat B."/>
            <person name="Grigoriev I.V."/>
            <person name="Hibbett D.S."/>
            <person name="Martin F."/>
            <person name="Nordberg H.P."/>
            <person name="Cantor M.N."/>
            <person name="Hua S.X."/>
        </authorList>
    </citation>
    <scope>NUCLEOTIDE SEQUENCE [LARGE SCALE GENOMIC DNA]</scope>
    <source>
        <strain evidence="2 3">F 1598</strain>
    </source>
</reference>
<feature type="domain" description="NADH:flavin oxidoreductase/NADH oxidase N-terminal" evidence="1">
    <location>
        <begin position="13"/>
        <end position="359"/>
    </location>
</feature>
<dbReference type="AlphaFoldDB" id="A0A0C3FEL8"/>
<evidence type="ECO:0000259" key="1">
    <source>
        <dbReference type="Pfam" id="PF00724"/>
    </source>
</evidence>